<dbReference type="STRING" id="40754.THII_2797"/>
<evidence type="ECO:0008006" key="3">
    <source>
        <dbReference type="Google" id="ProtNLM"/>
    </source>
</evidence>
<proteinExistence type="predicted"/>
<dbReference type="AlphaFoldDB" id="A0A090AIB1"/>
<dbReference type="Gene3D" id="3.40.1410.10">
    <property type="entry name" value="Chorismate lyase-like"/>
    <property type="match status" value="1"/>
</dbReference>
<protein>
    <recommendedName>
        <fullName evidence="3">4-hydroxybenzoate synthetase</fullName>
    </recommendedName>
</protein>
<dbReference type="KEGG" id="tig:THII_2797"/>
<gene>
    <name evidence="1" type="ORF">THII_2797</name>
</gene>
<keyword evidence="2" id="KW-1185">Reference proteome</keyword>
<sequence>MTIQPGSLQLPDSKHDYHVLGELILEELSPLQRILLVADGTLTKLLEISLDERIQIVKLLEDVFPAPSPIEVLELDAGQEIIERKILLQGKLSGRNWLYADSIIVLNRLEKNFQDKLLNSHEPIGKLWIAHKTETYKEIITARREPAHDLGVHFQIGPQKILLSRTYRVFCQRVPIMMITEKFPEQYFKSDLR</sequence>
<reference evidence="1" key="1">
    <citation type="journal article" date="2014" name="ISME J.">
        <title>Ecophysiology of Thioploca ingrica as revealed by the complete genome sequence supplemented with proteomic evidence.</title>
        <authorList>
            <person name="Kojima H."/>
            <person name="Ogura Y."/>
            <person name="Yamamoto N."/>
            <person name="Togashi T."/>
            <person name="Mori H."/>
            <person name="Watanabe T."/>
            <person name="Nemoto F."/>
            <person name="Kurokawa K."/>
            <person name="Hayashi T."/>
            <person name="Fukui M."/>
        </authorList>
    </citation>
    <scope>NUCLEOTIDE SEQUENCE [LARGE SCALE GENOMIC DNA]</scope>
</reference>
<dbReference type="EMBL" id="AP014633">
    <property type="protein sequence ID" value="BAP57094.1"/>
    <property type="molecule type" value="Genomic_DNA"/>
</dbReference>
<dbReference type="SUPFAM" id="SSF64288">
    <property type="entry name" value="Chorismate lyase-like"/>
    <property type="match status" value="1"/>
</dbReference>
<dbReference type="OrthoDB" id="6297849at2"/>
<name>A0A090AIB1_9GAMM</name>
<evidence type="ECO:0000313" key="2">
    <source>
        <dbReference type="Proteomes" id="UP000031623"/>
    </source>
</evidence>
<organism evidence="1 2">
    <name type="scientific">Thioploca ingrica</name>
    <dbReference type="NCBI Taxonomy" id="40754"/>
    <lineage>
        <taxon>Bacteria</taxon>
        <taxon>Pseudomonadati</taxon>
        <taxon>Pseudomonadota</taxon>
        <taxon>Gammaproteobacteria</taxon>
        <taxon>Thiotrichales</taxon>
        <taxon>Thiotrichaceae</taxon>
        <taxon>Thioploca</taxon>
    </lineage>
</organism>
<dbReference type="Pfam" id="PF01947">
    <property type="entry name" value="Rv2949c-like"/>
    <property type="match status" value="1"/>
</dbReference>
<dbReference type="InterPro" id="IPR002800">
    <property type="entry name" value="Rv2949c-like"/>
</dbReference>
<dbReference type="HOGENOM" id="CLU_107938_0_0_6"/>
<dbReference type="Proteomes" id="UP000031623">
    <property type="component" value="Chromosome"/>
</dbReference>
<dbReference type="InterPro" id="IPR028978">
    <property type="entry name" value="Chorismate_lyase_/UTRA_dom_sf"/>
</dbReference>
<accession>A0A090AIB1</accession>
<evidence type="ECO:0000313" key="1">
    <source>
        <dbReference type="EMBL" id="BAP57094.1"/>
    </source>
</evidence>